<dbReference type="InterPro" id="IPR054722">
    <property type="entry name" value="PolX-like_BBD"/>
</dbReference>
<dbReference type="Gene3D" id="4.10.60.10">
    <property type="entry name" value="Zinc finger, CCHC-type"/>
    <property type="match status" value="1"/>
</dbReference>
<evidence type="ECO:0000256" key="1">
    <source>
        <dbReference type="PROSITE-ProRule" id="PRU00047"/>
    </source>
</evidence>
<evidence type="ECO:0000313" key="4">
    <source>
        <dbReference type="Proteomes" id="UP001187471"/>
    </source>
</evidence>
<dbReference type="InterPro" id="IPR036875">
    <property type="entry name" value="Znf_CCHC_sf"/>
</dbReference>
<dbReference type="SUPFAM" id="SSF57756">
    <property type="entry name" value="Retrovirus zinc finger-like domains"/>
    <property type="match status" value="1"/>
</dbReference>
<dbReference type="SMART" id="SM00343">
    <property type="entry name" value="ZnF_C2HC"/>
    <property type="match status" value="1"/>
</dbReference>
<dbReference type="EMBL" id="JAVXUO010002793">
    <property type="protein sequence ID" value="KAK2969566.1"/>
    <property type="molecule type" value="Genomic_DNA"/>
</dbReference>
<comment type="caution">
    <text evidence="3">The sequence shown here is derived from an EMBL/GenBank/DDBJ whole genome shotgun (WGS) entry which is preliminary data.</text>
</comment>
<name>A0AA88QY86_9ASTE</name>
<keyword evidence="1" id="KW-0862">Zinc</keyword>
<feature type="domain" description="CCHC-type" evidence="2">
    <location>
        <begin position="27"/>
        <end position="42"/>
    </location>
</feature>
<dbReference type="AlphaFoldDB" id="A0AA88QY86"/>
<dbReference type="Pfam" id="PF22936">
    <property type="entry name" value="Pol_BBD"/>
    <property type="match status" value="1"/>
</dbReference>
<organism evidence="3 4">
    <name type="scientific">Escallonia rubra</name>
    <dbReference type="NCBI Taxonomy" id="112253"/>
    <lineage>
        <taxon>Eukaryota</taxon>
        <taxon>Viridiplantae</taxon>
        <taxon>Streptophyta</taxon>
        <taxon>Embryophyta</taxon>
        <taxon>Tracheophyta</taxon>
        <taxon>Spermatophyta</taxon>
        <taxon>Magnoliopsida</taxon>
        <taxon>eudicotyledons</taxon>
        <taxon>Gunneridae</taxon>
        <taxon>Pentapetalae</taxon>
        <taxon>asterids</taxon>
        <taxon>campanulids</taxon>
        <taxon>Escalloniales</taxon>
        <taxon>Escalloniaceae</taxon>
        <taxon>Escallonia</taxon>
    </lineage>
</organism>
<keyword evidence="1" id="KW-0479">Metal-binding</keyword>
<dbReference type="InterPro" id="IPR001878">
    <property type="entry name" value="Znf_CCHC"/>
</dbReference>
<gene>
    <name evidence="3" type="ORF">RJ640_003573</name>
</gene>
<keyword evidence="4" id="KW-1185">Reference proteome</keyword>
<dbReference type="PANTHER" id="PTHR11439:SF442">
    <property type="entry name" value="CYSTEINE-RICH RLK (RECEPTOR-LIKE PROTEIN KINASE) 8"/>
    <property type="match status" value="1"/>
</dbReference>
<accession>A0AA88QY86</accession>
<sequence length="616" mass="69417">MFRRNPTNQSHQRNNSDWNVRENSDACYECGRTGHIKKYCPQLRNKTANSNSNSRDLKEKKFKSRKALLTWDDSDESDKEGSEDEDVAQLCFMANDDDLKHNDIWLWHRRLGHVHMDLIKKLLSKDLVRGLPNLREFEMSMMGELTFFLGLQIKQSKEGIFINQSKYTRELLKRFGLENAKPRGTPISPSVNLIKDENGKDVDSKLFRGMIGSLLYLTASRPDIMFSVCICARFQACPKESHLSAVKRIFKYLSGTLNLGLWYPRNSSIDLVGFSDSDFAGCLVDRKSTSGTCQFLGDALVSWHSKKQTSVALSTAEAEYVAAGSCCAQVLWMRQTLQDFGVSLALIPIMCDSSSAIDIRRVSDIVLRFELAPEASWFSERLDSSDGGWILDTGCSYHMCPNKDWFVTYRSFDSGKVLMGKDVACKVVGIGSIQIRMHDGIVRTLTDVRHIPKLRKILISLGTLDSNGCSYRAAGGVMRIMKGALVVMKGLKQNSLYLLQGSTVIGVTTTASSSDIDSDTTKLWHMCLGHMSERGMDVLSKQGLLRSKKTEKLDFCEHCVFGKQCRVKISRAIHTTKVLQMRMMVLILPSRMKNLRDNSITFPKTDEKRNSTSSEV</sequence>
<keyword evidence="1" id="KW-0863">Zinc-finger</keyword>
<dbReference type="PANTHER" id="PTHR11439">
    <property type="entry name" value="GAG-POL-RELATED RETROTRANSPOSON"/>
    <property type="match status" value="1"/>
</dbReference>
<dbReference type="InterPro" id="IPR025724">
    <property type="entry name" value="GAG-pre-integrase_dom"/>
</dbReference>
<proteinExistence type="predicted"/>
<evidence type="ECO:0000259" key="2">
    <source>
        <dbReference type="PROSITE" id="PS50158"/>
    </source>
</evidence>
<protein>
    <recommendedName>
        <fullName evidence="2">CCHC-type domain-containing protein</fullName>
    </recommendedName>
</protein>
<dbReference type="Proteomes" id="UP001187471">
    <property type="component" value="Unassembled WGS sequence"/>
</dbReference>
<dbReference type="GO" id="GO:0003676">
    <property type="term" value="F:nucleic acid binding"/>
    <property type="evidence" value="ECO:0007669"/>
    <property type="project" value="InterPro"/>
</dbReference>
<reference evidence="3" key="1">
    <citation type="submission" date="2022-12" db="EMBL/GenBank/DDBJ databases">
        <title>Draft genome assemblies for two species of Escallonia (Escalloniales).</title>
        <authorList>
            <person name="Chanderbali A."/>
            <person name="Dervinis C."/>
            <person name="Anghel I."/>
            <person name="Soltis D."/>
            <person name="Soltis P."/>
            <person name="Zapata F."/>
        </authorList>
    </citation>
    <scope>NUCLEOTIDE SEQUENCE</scope>
    <source>
        <strain evidence="3">UCBG92.1500</strain>
        <tissue evidence="3">Leaf</tissue>
    </source>
</reference>
<dbReference type="PROSITE" id="PS50158">
    <property type="entry name" value="ZF_CCHC"/>
    <property type="match status" value="1"/>
</dbReference>
<dbReference type="CDD" id="cd09272">
    <property type="entry name" value="RNase_HI_RT_Ty1"/>
    <property type="match status" value="1"/>
</dbReference>
<dbReference type="GO" id="GO:0008270">
    <property type="term" value="F:zinc ion binding"/>
    <property type="evidence" value="ECO:0007669"/>
    <property type="project" value="UniProtKB-KW"/>
</dbReference>
<evidence type="ECO:0000313" key="3">
    <source>
        <dbReference type="EMBL" id="KAK2969566.1"/>
    </source>
</evidence>
<dbReference type="Pfam" id="PF13976">
    <property type="entry name" value="gag_pre-integrs"/>
    <property type="match status" value="2"/>
</dbReference>